<evidence type="ECO:0000256" key="4">
    <source>
        <dbReference type="HAMAP-Rule" id="MF_00528"/>
    </source>
</evidence>
<comment type="function">
    <text evidence="4">Nucleoside triphosphate pyrophosphatase that hydrolyzes dTTP and UTP. May have a dual role in cell division arrest and in preventing the incorporation of modified nucleotides into cellular nucleic acids.</text>
</comment>
<accession>A0ABW8UA84</accession>
<dbReference type="Gene3D" id="3.90.950.10">
    <property type="match status" value="1"/>
</dbReference>
<dbReference type="RefSeq" id="WP_407069034.1">
    <property type="nucleotide sequence ID" value="NZ_JBJJXE010000006.1"/>
</dbReference>
<reference evidence="5 6" key="1">
    <citation type="submission" date="2024-11" db="EMBL/GenBank/DDBJ databases">
        <title>First Report of Moraxella oculi in Brazil in an Infectious Bovine Keratoconjunctivitis Outbreak.</title>
        <authorList>
            <person name="Carvalho C.V."/>
            <person name="Domingues R."/>
            <person name="Coutinho C."/>
            <person name="Honorio N.T.B.S."/>
            <person name="Faza D.R.L.R."/>
            <person name="Carvalho W.A."/>
            <person name="Machado A.B.F."/>
            <person name="Martins M.F."/>
            <person name="Gaspar E.B."/>
        </authorList>
    </citation>
    <scope>NUCLEOTIDE SEQUENCE [LARGE SCALE GENOMIC DNA]</scope>
    <source>
        <strain evidence="5 6">2117LE</strain>
    </source>
</reference>
<comment type="subcellular location">
    <subcellularLocation>
        <location evidence="4">Cytoplasm</location>
    </subcellularLocation>
</comment>
<dbReference type="EMBL" id="JBJJXE010000006">
    <property type="protein sequence ID" value="MFL1732387.1"/>
    <property type="molecule type" value="Genomic_DNA"/>
</dbReference>
<comment type="cofactor">
    <cofactor evidence="1 4">
        <name>a divalent metal cation</name>
        <dbReference type="ChEBI" id="CHEBI:60240"/>
    </cofactor>
</comment>
<evidence type="ECO:0000313" key="6">
    <source>
        <dbReference type="Proteomes" id="UP001624684"/>
    </source>
</evidence>
<feature type="site" description="Important for substrate specificity" evidence="4">
    <location>
        <position position="159"/>
    </location>
</feature>
<keyword evidence="2 4" id="KW-0378">Hydrolase</keyword>
<keyword evidence="6" id="KW-1185">Reference proteome</keyword>
<dbReference type="Proteomes" id="UP001624684">
    <property type="component" value="Unassembled WGS sequence"/>
</dbReference>
<keyword evidence="3 4" id="KW-0546">Nucleotide metabolism</keyword>
<proteinExistence type="inferred from homology"/>
<comment type="caution">
    <text evidence="5">The sequence shown here is derived from an EMBL/GenBank/DDBJ whole genome shotgun (WGS) entry which is preliminary data.</text>
</comment>
<sequence>MKIILASTSPRRQELLKMAGVDFTTMAVHIDESWQIGEHANDYIKRMVESKFEKACEQPLQGRNLLITADTIGVLPDGGILTKPCSQPDAYAMWDKMSNASHEVWTAVCAGVVDEGFLMTQQSMICKTKVHFVELTDAMKHDYWQSGEPLDKAGGYAIQGRAMAWVRSIDGSYTNVVGLPLAQTLELIKNVQS</sequence>
<comment type="catalytic activity">
    <reaction evidence="4">
        <text>dTTP + H2O = dTMP + diphosphate + H(+)</text>
        <dbReference type="Rhea" id="RHEA:28534"/>
        <dbReference type="ChEBI" id="CHEBI:15377"/>
        <dbReference type="ChEBI" id="CHEBI:15378"/>
        <dbReference type="ChEBI" id="CHEBI:33019"/>
        <dbReference type="ChEBI" id="CHEBI:37568"/>
        <dbReference type="ChEBI" id="CHEBI:63528"/>
        <dbReference type="EC" id="3.6.1.9"/>
    </reaction>
</comment>
<dbReference type="PIRSF" id="PIRSF006305">
    <property type="entry name" value="Maf"/>
    <property type="match status" value="1"/>
</dbReference>
<dbReference type="InterPro" id="IPR003697">
    <property type="entry name" value="Maf-like"/>
</dbReference>
<feature type="active site" description="Proton acceptor" evidence="4">
    <location>
        <position position="70"/>
    </location>
</feature>
<protein>
    <recommendedName>
        <fullName evidence="4">dTTP/UTP pyrophosphatase</fullName>
        <shortName evidence="4">dTTPase/UTPase</shortName>
        <ecNumber evidence="4">3.6.1.9</ecNumber>
    </recommendedName>
    <alternativeName>
        <fullName evidence="4">Nucleoside triphosphate pyrophosphatase</fullName>
    </alternativeName>
    <alternativeName>
        <fullName evidence="4">Nucleotide pyrophosphatase</fullName>
        <shortName evidence="4">Nucleotide PPase</shortName>
    </alternativeName>
</protein>
<evidence type="ECO:0000313" key="5">
    <source>
        <dbReference type="EMBL" id="MFL1732387.1"/>
    </source>
</evidence>
<dbReference type="SUPFAM" id="SSF52972">
    <property type="entry name" value="ITPase-like"/>
    <property type="match status" value="1"/>
</dbReference>
<dbReference type="NCBIfam" id="TIGR00172">
    <property type="entry name" value="maf"/>
    <property type="match status" value="1"/>
</dbReference>
<dbReference type="CDD" id="cd00555">
    <property type="entry name" value="Maf"/>
    <property type="match status" value="1"/>
</dbReference>
<comment type="caution">
    <text evidence="4">Lacks conserved residue(s) required for the propagation of feature annotation.</text>
</comment>
<dbReference type="PANTHER" id="PTHR43213:SF5">
    <property type="entry name" value="BIFUNCTIONAL DTTP_UTP PYROPHOSPHATASE_METHYLTRANSFERASE PROTEIN-RELATED"/>
    <property type="match status" value="1"/>
</dbReference>
<dbReference type="HAMAP" id="MF_00528">
    <property type="entry name" value="Maf"/>
    <property type="match status" value="1"/>
</dbReference>
<evidence type="ECO:0000256" key="1">
    <source>
        <dbReference type="ARBA" id="ARBA00001968"/>
    </source>
</evidence>
<keyword evidence="4" id="KW-0963">Cytoplasm</keyword>
<dbReference type="Pfam" id="PF02545">
    <property type="entry name" value="Maf"/>
    <property type="match status" value="1"/>
</dbReference>
<dbReference type="EC" id="3.6.1.9" evidence="4"/>
<dbReference type="InterPro" id="IPR029001">
    <property type="entry name" value="ITPase-like_fam"/>
</dbReference>
<dbReference type="GO" id="GO:0016787">
    <property type="term" value="F:hydrolase activity"/>
    <property type="evidence" value="ECO:0007669"/>
    <property type="project" value="UniProtKB-KW"/>
</dbReference>
<name>A0ABW8UA84_9GAMM</name>
<comment type="catalytic activity">
    <reaction evidence="4">
        <text>UTP + H2O = UMP + diphosphate + H(+)</text>
        <dbReference type="Rhea" id="RHEA:29395"/>
        <dbReference type="ChEBI" id="CHEBI:15377"/>
        <dbReference type="ChEBI" id="CHEBI:15378"/>
        <dbReference type="ChEBI" id="CHEBI:33019"/>
        <dbReference type="ChEBI" id="CHEBI:46398"/>
        <dbReference type="ChEBI" id="CHEBI:57865"/>
        <dbReference type="EC" id="3.6.1.9"/>
    </reaction>
</comment>
<organism evidence="5 6">
    <name type="scientific">Moraxella oculi</name>
    <dbReference type="NCBI Taxonomy" id="2940516"/>
    <lineage>
        <taxon>Bacteria</taxon>
        <taxon>Pseudomonadati</taxon>
        <taxon>Pseudomonadota</taxon>
        <taxon>Gammaproteobacteria</taxon>
        <taxon>Moraxellales</taxon>
        <taxon>Moraxellaceae</taxon>
        <taxon>Moraxella</taxon>
    </lineage>
</organism>
<gene>
    <name evidence="5" type="ORF">ACJHVH_05175</name>
</gene>
<evidence type="ECO:0000256" key="3">
    <source>
        <dbReference type="ARBA" id="ARBA00023080"/>
    </source>
</evidence>
<comment type="similarity">
    <text evidence="4">Belongs to the Maf family. YhdE subfamily.</text>
</comment>
<feature type="site" description="Important for substrate specificity" evidence="4">
    <location>
        <position position="11"/>
    </location>
</feature>
<evidence type="ECO:0000256" key="2">
    <source>
        <dbReference type="ARBA" id="ARBA00022801"/>
    </source>
</evidence>
<feature type="site" description="Important for substrate specificity" evidence="4">
    <location>
        <position position="71"/>
    </location>
</feature>
<dbReference type="PANTHER" id="PTHR43213">
    <property type="entry name" value="BIFUNCTIONAL DTTP/UTP PYROPHOSPHATASE/METHYLTRANSFERASE PROTEIN-RELATED"/>
    <property type="match status" value="1"/>
</dbReference>